<keyword evidence="10 12" id="KW-0704">Schiff base</keyword>
<dbReference type="RefSeq" id="WP_168660169.1">
    <property type="nucleotide sequence ID" value="NZ_CP051180.1"/>
</dbReference>
<evidence type="ECO:0000256" key="1">
    <source>
        <dbReference type="ARBA" id="ARBA00003294"/>
    </source>
</evidence>
<dbReference type="GO" id="GO:0009089">
    <property type="term" value="P:lysine biosynthetic process via diaminopimelate"/>
    <property type="evidence" value="ECO:0007669"/>
    <property type="project" value="UniProtKB-UniRule"/>
</dbReference>
<dbReference type="EC" id="4.3.3.7" evidence="4 12"/>
<evidence type="ECO:0000256" key="8">
    <source>
        <dbReference type="ARBA" id="ARBA00023154"/>
    </source>
</evidence>
<keyword evidence="17" id="KW-1185">Reference proteome</keyword>
<dbReference type="PRINTS" id="PR00146">
    <property type="entry name" value="DHPICSNTHASE"/>
</dbReference>
<comment type="caution">
    <text evidence="12">Was originally thought to be a dihydrodipicolinate synthase (DHDPS), catalyzing the condensation of (S)-aspartate-beta-semialdehyde [(S)-ASA] and pyruvate to dihydrodipicolinate (DHDP). However, it was shown in E.coli that the product of the enzymatic reaction is not dihydrodipicolinate but in fact (4S)-4-hydroxy-2,3,4,5-tetrahydro-(2S)-dipicolinic acid (HTPA), and that the consecutive dehydration reaction leading to DHDP is not spontaneous but catalyzed by DapB.</text>
</comment>
<dbReference type="NCBIfam" id="TIGR00674">
    <property type="entry name" value="dapA"/>
    <property type="match status" value="1"/>
</dbReference>
<keyword evidence="6 12" id="KW-0028">Amino-acid biosynthesis</keyword>
<proteinExistence type="inferred from homology"/>
<evidence type="ECO:0000256" key="15">
    <source>
        <dbReference type="PIRSR" id="PIRSR001365-2"/>
    </source>
</evidence>
<evidence type="ECO:0000256" key="10">
    <source>
        <dbReference type="ARBA" id="ARBA00023270"/>
    </source>
</evidence>
<evidence type="ECO:0000256" key="4">
    <source>
        <dbReference type="ARBA" id="ARBA00012086"/>
    </source>
</evidence>
<dbReference type="UniPathway" id="UPA00034">
    <property type="reaction ID" value="UER00017"/>
</dbReference>
<evidence type="ECO:0000256" key="5">
    <source>
        <dbReference type="ARBA" id="ARBA00022490"/>
    </source>
</evidence>
<dbReference type="SMART" id="SM01130">
    <property type="entry name" value="DHDPS"/>
    <property type="match status" value="1"/>
</dbReference>
<evidence type="ECO:0000313" key="16">
    <source>
        <dbReference type="EMBL" id="QIZ76908.1"/>
    </source>
</evidence>
<dbReference type="AlphaFoldDB" id="A0A6H1UDJ1"/>
<protein>
    <recommendedName>
        <fullName evidence="4 12">4-hydroxy-tetrahydrodipicolinate synthase</fullName>
        <shortName evidence="12">HTPA synthase</shortName>
        <ecNumber evidence="4 12">4.3.3.7</ecNumber>
    </recommendedName>
</protein>
<comment type="pathway">
    <text evidence="2 12">Amino-acid biosynthesis; L-lysine biosynthesis via DAP pathway; (S)-tetrahydrodipicolinate from L-aspartate: step 3/4.</text>
</comment>
<feature type="active site" description="Proton donor/acceptor" evidence="12 14">
    <location>
        <position position="133"/>
    </location>
</feature>
<evidence type="ECO:0000256" key="9">
    <source>
        <dbReference type="ARBA" id="ARBA00023239"/>
    </source>
</evidence>
<sequence>MFRGSIVALITPMYSDGSVDFDALNQLVEFHIEQGTDAIVANGTTGESATLSKQEQIAVVQATVTAVAGRVPVIGGSGSNNTADAIAMTKALDEVGVDAMLSVTPYYNKPGQAGLIAHYKAIAAATTTPQILYNVPGRTCCDLSNESVAELSRVENIIGIKDATGDLARVTPMRAACGADFLLLTGDDPTAMAYMLSGGDGVISVTNNARPALFKAMCDASLAGDLVAARKLNTQLAPLFAALFVEANPIPVKWAVEAAGQTSQTHFRLPLTTPTNNTKDIVQKALVASEQV</sequence>
<dbReference type="PROSITE" id="PS00665">
    <property type="entry name" value="DHDPS_1"/>
    <property type="match status" value="1"/>
</dbReference>
<comment type="catalytic activity">
    <reaction evidence="11 12">
        <text>L-aspartate 4-semialdehyde + pyruvate = (2S,4S)-4-hydroxy-2,3,4,5-tetrahydrodipicolinate + H2O + H(+)</text>
        <dbReference type="Rhea" id="RHEA:34171"/>
        <dbReference type="ChEBI" id="CHEBI:15361"/>
        <dbReference type="ChEBI" id="CHEBI:15377"/>
        <dbReference type="ChEBI" id="CHEBI:15378"/>
        <dbReference type="ChEBI" id="CHEBI:67139"/>
        <dbReference type="ChEBI" id="CHEBI:537519"/>
        <dbReference type="EC" id="4.3.3.7"/>
    </reaction>
</comment>
<dbReference type="EMBL" id="CP051180">
    <property type="protein sequence ID" value="QIZ76908.1"/>
    <property type="molecule type" value="Genomic_DNA"/>
</dbReference>
<feature type="active site" description="Schiff-base intermediate with substrate" evidence="12 14">
    <location>
        <position position="161"/>
    </location>
</feature>
<evidence type="ECO:0000256" key="2">
    <source>
        <dbReference type="ARBA" id="ARBA00005120"/>
    </source>
</evidence>
<dbReference type="Proteomes" id="UP000501602">
    <property type="component" value="Chromosome"/>
</dbReference>
<evidence type="ECO:0000256" key="13">
    <source>
        <dbReference type="PIRNR" id="PIRNR001365"/>
    </source>
</evidence>
<keyword evidence="8 12" id="KW-0457">Lysine biosynthesis</keyword>
<accession>A0A6H1UDJ1</accession>
<comment type="subcellular location">
    <subcellularLocation>
        <location evidence="12">Cytoplasm</location>
    </subcellularLocation>
</comment>
<reference evidence="16 17" key="1">
    <citation type="submission" date="2020-04" db="EMBL/GenBank/DDBJ databases">
        <title>Ferrimonas sp. S7 isolated from sea water.</title>
        <authorList>
            <person name="Bae S.S."/>
            <person name="Baek K."/>
        </authorList>
    </citation>
    <scope>NUCLEOTIDE SEQUENCE [LARGE SCALE GENOMIC DNA]</scope>
    <source>
        <strain evidence="16 17">S7</strain>
    </source>
</reference>
<dbReference type="SUPFAM" id="SSF51569">
    <property type="entry name" value="Aldolase"/>
    <property type="match status" value="1"/>
</dbReference>
<keyword evidence="7 12" id="KW-0220">Diaminopimelate biosynthesis</keyword>
<dbReference type="PANTHER" id="PTHR12128">
    <property type="entry name" value="DIHYDRODIPICOLINATE SYNTHASE"/>
    <property type="match status" value="1"/>
</dbReference>
<dbReference type="PROSITE" id="PS00666">
    <property type="entry name" value="DHDPS_2"/>
    <property type="match status" value="1"/>
</dbReference>
<name>A0A6H1UDJ1_9GAMM</name>
<evidence type="ECO:0000313" key="17">
    <source>
        <dbReference type="Proteomes" id="UP000501602"/>
    </source>
</evidence>
<dbReference type="CDD" id="cd00950">
    <property type="entry name" value="DHDPS"/>
    <property type="match status" value="1"/>
</dbReference>
<dbReference type="HAMAP" id="MF_00418">
    <property type="entry name" value="DapA"/>
    <property type="match status" value="1"/>
</dbReference>
<keyword evidence="5 12" id="KW-0963">Cytoplasm</keyword>
<evidence type="ECO:0000256" key="3">
    <source>
        <dbReference type="ARBA" id="ARBA00007592"/>
    </source>
</evidence>
<dbReference type="KEGG" id="fes:HER31_08490"/>
<feature type="binding site" evidence="12 15">
    <location>
        <position position="203"/>
    </location>
    <ligand>
        <name>pyruvate</name>
        <dbReference type="ChEBI" id="CHEBI:15361"/>
    </ligand>
</feature>
<dbReference type="InterPro" id="IPR002220">
    <property type="entry name" value="DapA-like"/>
</dbReference>
<evidence type="ECO:0000256" key="7">
    <source>
        <dbReference type="ARBA" id="ARBA00022915"/>
    </source>
</evidence>
<dbReference type="Pfam" id="PF00701">
    <property type="entry name" value="DHDPS"/>
    <property type="match status" value="1"/>
</dbReference>
<feature type="binding site" evidence="12 15">
    <location>
        <position position="45"/>
    </location>
    <ligand>
        <name>pyruvate</name>
        <dbReference type="ChEBI" id="CHEBI:15361"/>
    </ligand>
</feature>
<dbReference type="GO" id="GO:0019877">
    <property type="term" value="P:diaminopimelate biosynthetic process"/>
    <property type="evidence" value="ECO:0007669"/>
    <property type="project" value="UniProtKB-UniRule"/>
</dbReference>
<comment type="function">
    <text evidence="1 12">Catalyzes the condensation of (S)-aspartate-beta-semialdehyde [(S)-ASA] and pyruvate to 4-hydroxy-tetrahydrodipicolinate (HTPA).</text>
</comment>
<dbReference type="InterPro" id="IPR020624">
    <property type="entry name" value="Schiff_base-form_aldolases_CS"/>
</dbReference>
<organism evidence="16 17">
    <name type="scientific">Ferrimonas lipolytica</name>
    <dbReference type="NCBI Taxonomy" id="2724191"/>
    <lineage>
        <taxon>Bacteria</taxon>
        <taxon>Pseudomonadati</taxon>
        <taxon>Pseudomonadota</taxon>
        <taxon>Gammaproteobacteria</taxon>
        <taxon>Alteromonadales</taxon>
        <taxon>Ferrimonadaceae</taxon>
        <taxon>Ferrimonas</taxon>
    </lineage>
</organism>
<dbReference type="InterPro" id="IPR005263">
    <property type="entry name" value="DapA"/>
</dbReference>
<dbReference type="GO" id="GO:0005829">
    <property type="term" value="C:cytosol"/>
    <property type="evidence" value="ECO:0007669"/>
    <property type="project" value="TreeGrafter"/>
</dbReference>
<dbReference type="PANTHER" id="PTHR12128:SF66">
    <property type="entry name" value="4-HYDROXY-2-OXOGLUTARATE ALDOLASE, MITOCHONDRIAL"/>
    <property type="match status" value="1"/>
</dbReference>
<evidence type="ECO:0000256" key="14">
    <source>
        <dbReference type="PIRSR" id="PIRSR001365-1"/>
    </source>
</evidence>
<dbReference type="GO" id="GO:0008840">
    <property type="term" value="F:4-hydroxy-tetrahydrodipicolinate synthase activity"/>
    <property type="evidence" value="ECO:0007669"/>
    <property type="project" value="UniProtKB-UniRule"/>
</dbReference>
<comment type="subunit">
    <text evidence="12">Homotetramer; dimer of dimers.</text>
</comment>
<evidence type="ECO:0000256" key="6">
    <source>
        <dbReference type="ARBA" id="ARBA00022605"/>
    </source>
</evidence>
<feature type="site" description="Part of a proton relay during catalysis" evidence="12">
    <location>
        <position position="44"/>
    </location>
</feature>
<dbReference type="Gene3D" id="3.20.20.70">
    <property type="entry name" value="Aldolase class I"/>
    <property type="match status" value="1"/>
</dbReference>
<dbReference type="InterPro" id="IPR013785">
    <property type="entry name" value="Aldolase_TIM"/>
</dbReference>
<comment type="similarity">
    <text evidence="3 12 13">Belongs to the DapA family.</text>
</comment>
<dbReference type="PIRSF" id="PIRSF001365">
    <property type="entry name" value="DHDPS"/>
    <property type="match status" value="1"/>
</dbReference>
<keyword evidence="9 12" id="KW-0456">Lyase</keyword>
<dbReference type="InterPro" id="IPR020625">
    <property type="entry name" value="Schiff_base-form_aldolases_AS"/>
</dbReference>
<gene>
    <name evidence="12" type="primary">dapA</name>
    <name evidence="16" type="ORF">HER31_08490</name>
</gene>
<evidence type="ECO:0000256" key="11">
    <source>
        <dbReference type="ARBA" id="ARBA00047836"/>
    </source>
</evidence>
<evidence type="ECO:0000256" key="12">
    <source>
        <dbReference type="HAMAP-Rule" id="MF_00418"/>
    </source>
</evidence>
<feature type="site" description="Part of a proton relay during catalysis" evidence="12">
    <location>
        <position position="107"/>
    </location>
</feature>